<protein>
    <submittedName>
        <fullName evidence="1">Uncharacterized protein</fullName>
    </submittedName>
</protein>
<keyword evidence="2" id="KW-1185">Reference proteome</keyword>
<evidence type="ECO:0000313" key="1">
    <source>
        <dbReference type="EMBL" id="RDB15528.1"/>
    </source>
</evidence>
<dbReference type="Proteomes" id="UP000076154">
    <property type="component" value="Unassembled WGS sequence"/>
</dbReference>
<name>A0A369J0J5_HYPMA</name>
<proteinExistence type="predicted"/>
<comment type="caution">
    <text evidence="1">The sequence shown here is derived from an EMBL/GenBank/DDBJ whole genome shotgun (WGS) entry which is preliminary data.</text>
</comment>
<dbReference type="AlphaFoldDB" id="A0A369J0J5"/>
<gene>
    <name evidence="1" type="ORF">Hypma_004262</name>
</gene>
<sequence>MVVGYRRDSPKIWECTAVLVAHVMIIEPPRPHAFIIVLAPLLDPSIHTSPYVSPRRLPDAHFLSPVLAVEALSPHLCTRSTSVIVIFPSPHTQPSPHRSPSSKFKFRSGWDANARVGGGQKWMMKGWGG</sequence>
<evidence type="ECO:0000313" key="2">
    <source>
        <dbReference type="Proteomes" id="UP000076154"/>
    </source>
</evidence>
<dbReference type="EMBL" id="LUEZ02000158">
    <property type="protein sequence ID" value="RDB15528.1"/>
    <property type="molecule type" value="Genomic_DNA"/>
</dbReference>
<accession>A0A369J0J5</accession>
<reference evidence="1" key="1">
    <citation type="submission" date="2018-04" db="EMBL/GenBank/DDBJ databases">
        <title>Whole genome sequencing of Hypsizygus marmoreus.</title>
        <authorList>
            <person name="Choi I.-G."/>
            <person name="Min B."/>
            <person name="Kim J.-G."/>
            <person name="Kim S."/>
            <person name="Oh Y.-L."/>
            <person name="Kong W.-S."/>
            <person name="Park H."/>
            <person name="Jeong J."/>
            <person name="Song E.-S."/>
        </authorList>
    </citation>
    <scope>NUCLEOTIDE SEQUENCE [LARGE SCALE GENOMIC DNA]</scope>
    <source>
        <strain evidence="1">51987-8</strain>
    </source>
</reference>
<dbReference type="InParanoid" id="A0A369J0J5"/>
<organism evidence="1 2">
    <name type="scientific">Hypsizygus marmoreus</name>
    <name type="common">White beech mushroom</name>
    <name type="synonym">Agaricus marmoreus</name>
    <dbReference type="NCBI Taxonomy" id="39966"/>
    <lineage>
        <taxon>Eukaryota</taxon>
        <taxon>Fungi</taxon>
        <taxon>Dikarya</taxon>
        <taxon>Basidiomycota</taxon>
        <taxon>Agaricomycotina</taxon>
        <taxon>Agaricomycetes</taxon>
        <taxon>Agaricomycetidae</taxon>
        <taxon>Agaricales</taxon>
        <taxon>Tricholomatineae</taxon>
        <taxon>Lyophyllaceae</taxon>
        <taxon>Hypsizygus</taxon>
    </lineage>
</organism>